<comment type="caution">
    <text evidence="1">The sequence shown here is derived from an EMBL/GenBank/DDBJ whole genome shotgun (WGS) entry which is preliminary data.</text>
</comment>
<dbReference type="OrthoDB" id="5920372at2759"/>
<dbReference type="AlphaFoldDB" id="A0A0V1HYZ5"/>
<accession>A0A0V1HYZ5</accession>
<sequence length="62" mass="7166">MSPIRIAVEVSSFHGAEDIAYLDVRFGVPFVDKLKLFAPDSRFFRQIIDFLTLFSEVDTELR</sequence>
<protein>
    <submittedName>
        <fullName evidence="1">Uncharacterized protein</fullName>
    </submittedName>
</protein>
<organism evidence="1 2">
    <name type="scientific">Trichinella zimbabwensis</name>
    <dbReference type="NCBI Taxonomy" id="268475"/>
    <lineage>
        <taxon>Eukaryota</taxon>
        <taxon>Metazoa</taxon>
        <taxon>Ecdysozoa</taxon>
        <taxon>Nematoda</taxon>
        <taxon>Enoplea</taxon>
        <taxon>Dorylaimia</taxon>
        <taxon>Trichinellida</taxon>
        <taxon>Trichinellidae</taxon>
        <taxon>Trichinella</taxon>
    </lineage>
</organism>
<name>A0A0V1HYZ5_9BILA</name>
<dbReference type="EMBL" id="JYDP01000014">
    <property type="protein sequence ID" value="KRZ15944.1"/>
    <property type="molecule type" value="Genomic_DNA"/>
</dbReference>
<proteinExistence type="predicted"/>
<gene>
    <name evidence="1" type="ORF">T11_6668</name>
</gene>
<reference evidence="1 2" key="1">
    <citation type="submission" date="2015-01" db="EMBL/GenBank/DDBJ databases">
        <title>Evolution of Trichinella species and genotypes.</title>
        <authorList>
            <person name="Korhonen P.K."/>
            <person name="Edoardo P."/>
            <person name="Giuseppe L.R."/>
            <person name="Gasser R.B."/>
        </authorList>
    </citation>
    <scope>NUCLEOTIDE SEQUENCE [LARGE SCALE GENOMIC DNA]</scope>
    <source>
        <strain evidence="1">ISS1029</strain>
    </source>
</reference>
<keyword evidence="2" id="KW-1185">Reference proteome</keyword>
<evidence type="ECO:0000313" key="1">
    <source>
        <dbReference type="EMBL" id="KRZ15944.1"/>
    </source>
</evidence>
<dbReference type="Proteomes" id="UP000055024">
    <property type="component" value="Unassembled WGS sequence"/>
</dbReference>
<evidence type="ECO:0000313" key="2">
    <source>
        <dbReference type="Proteomes" id="UP000055024"/>
    </source>
</evidence>